<dbReference type="EMBL" id="FNHB01000011">
    <property type="protein sequence ID" value="SDN08425.1"/>
    <property type="molecule type" value="Genomic_DNA"/>
</dbReference>
<dbReference type="GO" id="GO:0003677">
    <property type="term" value="F:DNA binding"/>
    <property type="evidence" value="ECO:0007669"/>
    <property type="project" value="InterPro"/>
</dbReference>
<dbReference type="InterPro" id="IPR010982">
    <property type="entry name" value="Lambda_DNA-bd_dom_sf"/>
</dbReference>
<dbReference type="Pfam" id="PF01381">
    <property type="entry name" value="HTH_3"/>
    <property type="match status" value="1"/>
</dbReference>
<dbReference type="STRING" id="146817.SAMN04488502_111104"/>
<protein>
    <submittedName>
        <fullName evidence="2">Helix-turn-helix</fullName>
    </submittedName>
</protein>
<sequence>MMSSENDLEINYVEIGKRLREVRGARSQTAFGQPLGYKYGYVKDCEHGKKPSLEYLVKVSAYYKVSLDWLIRSIDPIGSIESDCRITVETGSDPDLNRMIRDLKILMQNDDPDLRGWTKIQFRRTFSNYCEITKKQQ</sequence>
<dbReference type="SUPFAM" id="SSF47413">
    <property type="entry name" value="lambda repressor-like DNA-binding domains"/>
    <property type="match status" value="1"/>
</dbReference>
<dbReference type="Gene3D" id="1.10.260.40">
    <property type="entry name" value="lambda repressor-like DNA-binding domains"/>
    <property type="match status" value="1"/>
</dbReference>
<evidence type="ECO:0000313" key="3">
    <source>
        <dbReference type="Proteomes" id="UP000214880"/>
    </source>
</evidence>
<dbReference type="AlphaFoldDB" id="A0A1G9YJ09"/>
<evidence type="ECO:0000259" key="1">
    <source>
        <dbReference type="PROSITE" id="PS50943"/>
    </source>
</evidence>
<dbReference type="SMART" id="SM00530">
    <property type="entry name" value="HTH_XRE"/>
    <property type="match status" value="1"/>
</dbReference>
<organism evidence="2 3">
    <name type="scientific">Dendrosporobacter quercicolus</name>
    <dbReference type="NCBI Taxonomy" id="146817"/>
    <lineage>
        <taxon>Bacteria</taxon>
        <taxon>Bacillati</taxon>
        <taxon>Bacillota</taxon>
        <taxon>Negativicutes</taxon>
        <taxon>Selenomonadales</taxon>
        <taxon>Sporomusaceae</taxon>
        <taxon>Dendrosporobacter</taxon>
    </lineage>
</organism>
<reference evidence="2 3" key="1">
    <citation type="submission" date="2016-10" db="EMBL/GenBank/DDBJ databases">
        <authorList>
            <person name="de Groot N.N."/>
        </authorList>
    </citation>
    <scope>NUCLEOTIDE SEQUENCE [LARGE SCALE GENOMIC DNA]</scope>
    <source>
        <strain evidence="2 3">DSM 1736</strain>
    </source>
</reference>
<feature type="domain" description="HTH cro/C1-type" evidence="1">
    <location>
        <begin position="19"/>
        <end position="70"/>
    </location>
</feature>
<accession>A0A1G9YJ09</accession>
<gene>
    <name evidence="2" type="ORF">SAMN04488502_111104</name>
</gene>
<proteinExistence type="predicted"/>
<dbReference type="CDD" id="cd00093">
    <property type="entry name" value="HTH_XRE"/>
    <property type="match status" value="1"/>
</dbReference>
<dbReference type="RefSeq" id="WP_139164523.1">
    <property type="nucleotide sequence ID" value="NZ_FNHB01000011.1"/>
</dbReference>
<dbReference type="OrthoDB" id="1684909at2"/>
<name>A0A1G9YJ09_9FIRM</name>
<dbReference type="Proteomes" id="UP000214880">
    <property type="component" value="Unassembled WGS sequence"/>
</dbReference>
<dbReference type="InterPro" id="IPR001387">
    <property type="entry name" value="Cro/C1-type_HTH"/>
</dbReference>
<keyword evidence="3" id="KW-1185">Reference proteome</keyword>
<evidence type="ECO:0000313" key="2">
    <source>
        <dbReference type="EMBL" id="SDN08425.1"/>
    </source>
</evidence>
<dbReference type="PROSITE" id="PS50943">
    <property type="entry name" value="HTH_CROC1"/>
    <property type="match status" value="1"/>
</dbReference>